<dbReference type="EMBL" id="CM017711">
    <property type="protein sequence ID" value="TYG48243.1"/>
    <property type="molecule type" value="Genomic_DNA"/>
</dbReference>
<accession>A0A5D2AVU3</accession>
<organism evidence="1 2">
    <name type="scientific">Gossypium darwinii</name>
    <name type="common">Darwin's cotton</name>
    <name type="synonym">Gossypium barbadense var. darwinii</name>
    <dbReference type="NCBI Taxonomy" id="34276"/>
    <lineage>
        <taxon>Eukaryota</taxon>
        <taxon>Viridiplantae</taxon>
        <taxon>Streptophyta</taxon>
        <taxon>Embryophyta</taxon>
        <taxon>Tracheophyta</taxon>
        <taxon>Spermatophyta</taxon>
        <taxon>Magnoliopsida</taxon>
        <taxon>eudicotyledons</taxon>
        <taxon>Gunneridae</taxon>
        <taxon>Pentapetalae</taxon>
        <taxon>rosids</taxon>
        <taxon>malvids</taxon>
        <taxon>Malvales</taxon>
        <taxon>Malvaceae</taxon>
        <taxon>Malvoideae</taxon>
        <taxon>Gossypium</taxon>
    </lineage>
</organism>
<gene>
    <name evidence="1" type="ORF">ES288_D11G408400v1</name>
</gene>
<dbReference type="Proteomes" id="UP000323506">
    <property type="component" value="Chromosome D11"/>
</dbReference>
<evidence type="ECO:0000313" key="2">
    <source>
        <dbReference type="Proteomes" id="UP000323506"/>
    </source>
</evidence>
<keyword evidence="2" id="KW-1185">Reference proteome</keyword>
<reference evidence="1 2" key="1">
    <citation type="submission" date="2019-06" db="EMBL/GenBank/DDBJ databases">
        <title>WGS assembly of Gossypium darwinii.</title>
        <authorList>
            <person name="Chen Z.J."/>
            <person name="Sreedasyam A."/>
            <person name="Ando A."/>
            <person name="Song Q."/>
            <person name="De L."/>
            <person name="Hulse-Kemp A."/>
            <person name="Ding M."/>
            <person name="Ye W."/>
            <person name="Kirkbride R."/>
            <person name="Jenkins J."/>
            <person name="Plott C."/>
            <person name="Lovell J."/>
            <person name="Lin Y.-M."/>
            <person name="Vaughn R."/>
            <person name="Liu B."/>
            <person name="Li W."/>
            <person name="Simpson S."/>
            <person name="Scheffler B."/>
            <person name="Saski C."/>
            <person name="Grover C."/>
            <person name="Hu G."/>
            <person name="Conover J."/>
            <person name="Carlson J."/>
            <person name="Shu S."/>
            <person name="Boston L."/>
            <person name="Williams M."/>
            <person name="Peterson D."/>
            <person name="Mcgee K."/>
            <person name="Jones D."/>
            <person name="Wendel J."/>
            <person name="Stelly D."/>
            <person name="Grimwood J."/>
            <person name="Schmutz J."/>
        </authorList>
    </citation>
    <scope>NUCLEOTIDE SEQUENCE [LARGE SCALE GENOMIC DNA]</scope>
    <source>
        <strain evidence="1">1808015.09</strain>
    </source>
</reference>
<proteinExistence type="predicted"/>
<protein>
    <submittedName>
        <fullName evidence="1">Uncharacterized protein</fullName>
    </submittedName>
</protein>
<name>A0A5D2AVU3_GOSDA</name>
<evidence type="ECO:0000313" key="1">
    <source>
        <dbReference type="EMBL" id="TYG48243.1"/>
    </source>
</evidence>
<sequence>MNHSSRKEGWGSFPNSVSSYSMADPIRSLSTNCNSLIISLSFIRSLGCSLKQATPILSSSFKLSCIWSFLMSTRMQMSSLLISSSSSSSPLLPAPNNGLQFGIIFQAMLS</sequence>
<dbReference type="AlphaFoldDB" id="A0A5D2AVU3"/>